<proteinExistence type="predicted"/>
<dbReference type="Proteomes" id="UP000012101">
    <property type="component" value="Unassembled WGS sequence"/>
</dbReference>
<dbReference type="PRINTS" id="PR00949">
    <property type="entry name" value="TYPE3IMAPROT"/>
</dbReference>
<keyword evidence="1" id="KW-0812">Transmembrane</keyword>
<evidence type="ECO:0000256" key="1">
    <source>
        <dbReference type="SAM" id="Phobius"/>
    </source>
</evidence>
<dbReference type="PANTHER" id="PTHR30161">
    <property type="entry name" value="FLAGELLAR EXPORT PROTEIN, MEMBRANE FLHA SUBUNIT-RELATED"/>
    <property type="match status" value="1"/>
</dbReference>
<evidence type="ECO:0000313" key="3">
    <source>
        <dbReference type="Proteomes" id="UP000012101"/>
    </source>
</evidence>
<name>M6FU44_9LEPT</name>
<organism evidence="2 3">
    <name type="scientific">Leptospira weilii str. 2006001855</name>
    <dbReference type="NCBI Taxonomy" id="996804"/>
    <lineage>
        <taxon>Bacteria</taxon>
        <taxon>Pseudomonadati</taxon>
        <taxon>Spirochaetota</taxon>
        <taxon>Spirochaetia</taxon>
        <taxon>Leptospirales</taxon>
        <taxon>Leptospiraceae</taxon>
        <taxon>Leptospira</taxon>
    </lineage>
</organism>
<protein>
    <submittedName>
        <fullName evidence="2">Flagellar biosynthesis protein FlhA domain protein</fullName>
    </submittedName>
</protein>
<keyword evidence="2" id="KW-0969">Cilium</keyword>
<evidence type="ECO:0000313" key="2">
    <source>
        <dbReference type="EMBL" id="EMM73579.1"/>
    </source>
</evidence>
<feature type="transmembrane region" description="Helical" evidence="1">
    <location>
        <begin position="35"/>
        <end position="54"/>
    </location>
</feature>
<dbReference type="EMBL" id="AFJM02000028">
    <property type="protein sequence ID" value="EMM73579.1"/>
    <property type="molecule type" value="Genomic_DNA"/>
</dbReference>
<accession>M6FU44</accession>
<comment type="caution">
    <text evidence="2">The sequence shown here is derived from an EMBL/GenBank/DDBJ whole genome shotgun (WGS) entry which is preliminary data.</text>
</comment>
<sequence length="178" mass="19092">MEKKWWNQSDVILGVGAVAIVAMLVIPLPGLILDILIIVSLAVGLLVLLTSLSVNEPADFSIFPSLLLITTLYRLALNVSTTRQILSKGPAMNSHVIDAFGSFIIGSESGLSKYVVGFIIFIILVLVQILVITKGATRISEVAARFTLDALPGKQMAIDMELSSGNINEEEAKKGERG</sequence>
<feature type="transmembrane region" description="Helical" evidence="1">
    <location>
        <begin position="111"/>
        <end position="132"/>
    </location>
</feature>
<dbReference type="InterPro" id="IPR001712">
    <property type="entry name" value="T3SS_FHIPEP"/>
</dbReference>
<feature type="transmembrane region" description="Helical" evidence="1">
    <location>
        <begin position="60"/>
        <end position="77"/>
    </location>
</feature>
<keyword evidence="1" id="KW-0472">Membrane</keyword>
<gene>
    <name evidence="2" type="ORF">LEP1GSC038_2830</name>
</gene>
<keyword evidence="1" id="KW-1133">Transmembrane helix</keyword>
<dbReference type="AlphaFoldDB" id="M6FU44"/>
<dbReference type="GO" id="GO:0009306">
    <property type="term" value="P:protein secretion"/>
    <property type="evidence" value="ECO:0007669"/>
    <property type="project" value="InterPro"/>
</dbReference>
<dbReference type="GO" id="GO:0005886">
    <property type="term" value="C:plasma membrane"/>
    <property type="evidence" value="ECO:0007669"/>
    <property type="project" value="TreeGrafter"/>
</dbReference>
<reference evidence="2 3" key="1">
    <citation type="submission" date="2013-01" db="EMBL/GenBank/DDBJ databases">
        <authorList>
            <person name="Harkins D.M."/>
            <person name="Durkin A.S."/>
            <person name="Brinkac L.M."/>
            <person name="Haft D.H."/>
            <person name="Selengut J.D."/>
            <person name="Sanka R."/>
            <person name="DePew J."/>
            <person name="Purushe J."/>
            <person name="Hospenthal D.R."/>
            <person name="Murray C.K."/>
            <person name="Pimentel G."/>
            <person name="Wasfy M."/>
            <person name="Vinetz J.M."/>
            <person name="Sutton G.G."/>
            <person name="Nierman W.C."/>
            <person name="Fouts D.E."/>
        </authorList>
    </citation>
    <scope>NUCLEOTIDE SEQUENCE [LARGE SCALE GENOMIC DNA]</scope>
    <source>
        <strain evidence="2 3">2006001855</strain>
    </source>
</reference>
<dbReference type="GO" id="GO:0044780">
    <property type="term" value="P:bacterial-type flagellum assembly"/>
    <property type="evidence" value="ECO:0007669"/>
    <property type="project" value="TreeGrafter"/>
</dbReference>
<keyword evidence="2" id="KW-0282">Flagellum</keyword>
<dbReference type="PANTHER" id="PTHR30161:SF1">
    <property type="entry name" value="FLAGELLAR BIOSYNTHESIS PROTEIN FLHA-RELATED"/>
    <property type="match status" value="1"/>
</dbReference>
<keyword evidence="2" id="KW-0966">Cell projection</keyword>
<dbReference type="Pfam" id="PF00771">
    <property type="entry name" value="FHIPEP"/>
    <property type="match status" value="1"/>
</dbReference>
<feature type="transmembrane region" description="Helical" evidence="1">
    <location>
        <begin position="12"/>
        <end position="28"/>
    </location>
</feature>